<dbReference type="Gene3D" id="3.50.50.60">
    <property type="entry name" value="FAD/NAD(P)-binding domain"/>
    <property type="match status" value="2"/>
</dbReference>
<proteinExistence type="inferred from homology"/>
<comment type="similarity">
    <text evidence="2">Belongs to the FAD-binding monooxygenase family.</text>
</comment>
<dbReference type="SUPFAM" id="SSF51905">
    <property type="entry name" value="FAD/NAD(P)-binding domain"/>
    <property type="match status" value="2"/>
</dbReference>
<dbReference type="InterPro" id="IPR036188">
    <property type="entry name" value="FAD/NAD-bd_sf"/>
</dbReference>
<keyword evidence="8" id="KW-1185">Reference proteome</keyword>
<comment type="cofactor">
    <cofactor evidence="1">
        <name>FAD</name>
        <dbReference type="ChEBI" id="CHEBI:57692"/>
    </cofactor>
</comment>
<reference evidence="7" key="1">
    <citation type="submission" date="2021-02" db="EMBL/GenBank/DDBJ databases">
        <title>Phycicoccus sp. MQZ13P-5T, whole genome shotgun sequence.</title>
        <authorList>
            <person name="Tuo L."/>
        </authorList>
    </citation>
    <scope>NUCLEOTIDE SEQUENCE</scope>
    <source>
        <strain evidence="7">MQZ13P-5</strain>
    </source>
</reference>
<dbReference type="PANTHER" id="PTHR43872:SF1">
    <property type="entry name" value="MONOOXYGENASE, PUTATIVE (AFU_ORTHOLOGUE AFUA_8G02570)-RELATED"/>
    <property type="match status" value="1"/>
</dbReference>
<dbReference type="Pfam" id="PF13450">
    <property type="entry name" value="NAD_binding_8"/>
    <property type="match status" value="1"/>
</dbReference>
<evidence type="ECO:0000313" key="7">
    <source>
        <dbReference type="EMBL" id="MBM6400325.1"/>
    </source>
</evidence>
<evidence type="ECO:0000256" key="1">
    <source>
        <dbReference type="ARBA" id="ARBA00001974"/>
    </source>
</evidence>
<keyword evidence="4" id="KW-0274">FAD</keyword>
<keyword evidence="3" id="KW-0285">Flavoprotein</keyword>
<evidence type="ECO:0000256" key="2">
    <source>
        <dbReference type="ARBA" id="ARBA00010139"/>
    </source>
</evidence>
<sequence>MAPPPLDVDVLVVGAGISGIDLACRLAMHCPELTWAVLEARSATGGTWDLFRYPGIRSDSDMYTLGFPFRPWRGRTSIAPAEEILRYVRETADEHGVTERTHLGQRVTRLAWSSEERRWTVTARTESGEVLEHRARFVHVATGYYAYESGHVVDFPGQEAFDGEVVHPQHWPEDLEVAGRRFVVIGSGATAITLVPALVDAGAAHVTMLQRSPSYVAALPNRDLVADGLRRVLPGRAAHSLVRAKNVALSTVSYRALRRWPEGGRRLLRRRLAERLPEGYPVDTHFNPRYDPWDQRVCVAPDGDLLDVLADGSASVVTATVEGFEPSGVRVSGGEVLPADVVVTATGLRLEVGGGAEVVVDGSLVDLAATHVYKGCMLSGVPNLALSVGYTNASWTLRADLTARWVCHLLRHLDRRGLSVATPRWDGSGGEDRPLLDLTSGYVRRGEHLLPRQGSRRPWRVVQSYAYDLAVTRFGRLDDGVLELR</sequence>
<accession>A0ABS2CKB0</accession>
<evidence type="ECO:0000256" key="6">
    <source>
        <dbReference type="ARBA" id="ARBA00023033"/>
    </source>
</evidence>
<dbReference type="Pfam" id="PF00743">
    <property type="entry name" value="FMO-like"/>
    <property type="match status" value="1"/>
</dbReference>
<keyword evidence="5" id="KW-0560">Oxidoreductase</keyword>
<name>A0ABS2CKB0_9MICO</name>
<protein>
    <submittedName>
        <fullName evidence="7">NAD(P)/FAD-dependent oxidoreductase</fullName>
    </submittedName>
</protein>
<dbReference type="InterPro" id="IPR020946">
    <property type="entry name" value="Flavin_mOase-like"/>
</dbReference>
<dbReference type="PANTHER" id="PTHR43872">
    <property type="entry name" value="MONOOXYGENASE, PUTATIVE (AFU_ORTHOLOGUE AFUA_8G02570)-RELATED"/>
    <property type="match status" value="1"/>
</dbReference>
<gene>
    <name evidence="7" type="ORF">JQN70_08010</name>
</gene>
<evidence type="ECO:0000256" key="3">
    <source>
        <dbReference type="ARBA" id="ARBA00022630"/>
    </source>
</evidence>
<evidence type="ECO:0000256" key="5">
    <source>
        <dbReference type="ARBA" id="ARBA00023002"/>
    </source>
</evidence>
<evidence type="ECO:0000313" key="8">
    <source>
        <dbReference type="Proteomes" id="UP001430172"/>
    </source>
</evidence>
<comment type="caution">
    <text evidence="7">The sequence shown here is derived from an EMBL/GenBank/DDBJ whole genome shotgun (WGS) entry which is preliminary data.</text>
</comment>
<organism evidence="7 8">
    <name type="scientific">Phycicoccus sonneratiae</name>
    <dbReference type="NCBI Taxonomy" id="2807628"/>
    <lineage>
        <taxon>Bacteria</taxon>
        <taxon>Bacillati</taxon>
        <taxon>Actinomycetota</taxon>
        <taxon>Actinomycetes</taxon>
        <taxon>Micrococcales</taxon>
        <taxon>Intrasporangiaceae</taxon>
        <taxon>Phycicoccus</taxon>
    </lineage>
</organism>
<dbReference type="Proteomes" id="UP001430172">
    <property type="component" value="Unassembled WGS sequence"/>
</dbReference>
<evidence type="ECO:0000256" key="4">
    <source>
        <dbReference type="ARBA" id="ARBA00022827"/>
    </source>
</evidence>
<dbReference type="EMBL" id="JAFDVD010000008">
    <property type="protein sequence ID" value="MBM6400325.1"/>
    <property type="molecule type" value="Genomic_DNA"/>
</dbReference>
<dbReference type="InterPro" id="IPR051820">
    <property type="entry name" value="FAD-binding_MO"/>
</dbReference>
<keyword evidence="6" id="KW-0503">Monooxygenase</keyword>